<proteinExistence type="predicted"/>
<keyword evidence="2" id="KW-0472">Membrane</keyword>
<feature type="transmembrane region" description="Helical" evidence="2">
    <location>
        <begin position="674"/>
        <end position="697"/>
    </location>
</feature>
<feature type="transmembrane region" description="Helical" evidence="2">
    <location>
        <begin position="83"/>
        <end position="109"/>
    </location>
</feature>
<keyword evidence="4" id="KW-1185">Reference proteome</keyword>
<feature type="region of interest" description="Disordered" evidence="1">
    <location>
        <begin position="428"/>
        <end position="458"/>
    </location>
</feature>
<dbReference type="Proteomes" id="UP000231451">
    <property type="component" value="Unassembled WGS sequence"/>
</dbReference>
<feature type="transmembrane region" description="Helical" evidence="2">
    <location>
        <begin position="268"/>
        <end position="287"/>
    </location>
</feature>
<feature type="transmembrane region" description="Helical" evidence="2">
    <location>
        <begin position="709"/>
        <end position="732"/>
    </location>
</feature>
<accession>A0A2M9HF10</accession>
<protein>
    <submittedName>
        <fullName evidence="3">Uncharacterized protein</fullName>
    </submittedName>
</protein>
<evidence type="ECO:0000256" key="1">
    <source>
        <dbReference type="SAM" id="MobiDB-lite"/>
    </source>
</evidence>
<feature type="transmembrane region" description="Helical" evidence="2">
    <location>
        <begin position="323"/>
        <end position="347"/>
    </location>
</feature>
<feature type="compositionally biased region" description="Polar residues" evidence="1">
    <location>
        <begin position="297"/>
        <end position="317"/>
    </location>
</feature>
<dbReference type="EMBL" id="PEBK01000004">
    <property type="protein sequence ID" value="PJM75391.1"/>
    <property type="molecule type" value="Genomic_DNA"/>
</dbReference>
<sequence>MPQIRHIEFCGVLRIVLIVLGLIVCAVATAGRLLMSNTLHMWYAFNQRADDQLLMMQSLPGYADSTDLYKLAKNQGFAYFLRFIGWSGVNVDIVFFTVWLAAALLCAVAMQRCFHVIWLSMFTYVYVLWNPLAFEDWLGTRVYRNSLFAPALFILVSGLLILLTLVWGLVRSISTSRAVGKSGPTSVSGAAVMSAPASAPGLTNVPRSRDAAAHPPRPVRSRLVPNLPPRARAIIRATLLTLRIVVIAAFAVLLGACFALIFDLKEDSIWMVPMVGFALALAAAPALGPRRFGPAWSGSTRSDPKQNQSGPARSGSAQSGKSAVIFAVIVSVAKRLGVILLCVLPAVTTYAGVQIIKANNDRDFGVSLLNTRTSGEIAGFISRIYSIDSPNQTVSVWSPGDSITKAFRAAPALRQYPEIWEYMEQFAKTPNGNDDDRRSDGSLNANGSSNSDGVVGVNEDGQLTGDFISWRMLNAIDQSSLTMRDEAKVQRVFAKANAELDRAFAQGRLKKTDKIAITPSLVPRTPDEIGELFAPSWRAYANAVTLDEGYAIGSSSATQYYSSAIWSPSRQEGLRQLNVDPDDLSPQPVAWFTRSDAVATAKWVASAYRTVNMVLIAAAVGAVLSAIMMTGLRGVRAVRRWIERRRSSGRSVSGRIAGRPDDDRPDGDRPVLAAWGWISLSVCLLIYAYAYCFFAYWYAQYLHNDRITFFYVTGLITPLIVIGLLLAVGSYLRMFAGIGREREK</sequence>
<name>A0A2M9HF10_9BIFI</name>
<feature type="transmembrane region" description="Helical" evidence="2">
    <location>
        <begin position="613"/>
        <end position="635"/>
    </location>
</feature>
<keyword evidence="2" id="KW-1133">Transmembrane helix</keyword>
<comment type="caution">
    <text evidence="3">The sequence shown here is derived from an EMBL/GenBank/DDBJ whole genome shotgun (WGS) entry which is preliminary data.</text>
</comment>
<feature type="region of interest" description="Disordered" evidence="1">
    <location>
        <begin position="198"/>
        <end position="219"/>
    </location>
</feature>
<feature type="transmembrane region" description="Helical" evidence="2">
    <location>
        <begin position="240"/>
        <end position="262"/>
    </location>
</feature>
<dbReference type="RefSeq" id="WP_133122351.1">
    <property type="nucleotide sequence ID" value="NZ_PEBK01000004.1"/>
</dbReference>
<feature type="region of interest" description="Disordered" evidence="1">
    <location>
        <begin position="294"/>
        <end position="317"/>
    </location>
</feature>
<feature type="compositionally biased region" description="Polar residues" evidence="1">
    <location>
        <begin position="441"/>
        <end position="452"/>
    </location>
</feature>
<evidence type="ECO:0000313" key="3">
    <source>
        <dbReference type="EMBL" id="PJM75391.1"/>
    </source>
</evidence>
<feature type="transmembrane region" description="Helical" evidence="2">
    <location>
        <begin position="12"/>
        <end position="35"/>
    </location>
</feature>
<evidence type="ECO:0000256" key="2">
    <source>
        <dbReference type="SAM" id="Phobius"/>
    </source>
</evidence>
<feature type="transmembrane region" description="Helical" evidence="2">
    <location>
        <begin position="146"/>
        <end position="170"/>
    </location>
</feature>
<dbReference type="AlphaFoldDB" id="A0A2M9HF10"/>
<organism evidence="3 4">
    <name type="scientific">Bifidobacterium simiarum</name>
    <dbReference type="NCBI Taxonomy" id="2045441"/>
    <lineage>
        <taxon>Bacteria</taxon>
        <taxon>Bacillati</taxon>
        <taxon>Actinomycetota</taxon>
        <taxon>Actinomycetes</taxon>
        <taxon>Bifidobacteriales</taxon>
        <taxon>Bifidobacteriaceae</taxon>
        <taxon>Bifidobacterium</taxon>
    </lineage>
</organism>
<gene>
    <name evidence="3" type="ORF">CSQ87_05120</name>
</gene>
<evidence type="ECO:0000313" key="4">
    <source>
        <dbReference type="Proteomes" id="UP000231451"/>
    </source>
</evidence>
<keyword evidence="2" id="KW-0812">Transmembrane</keyword>
<feature type="transmembrane region" description="Helical" evidence="2">
    <location>
        <begin position="116"/>
        <end position="134"/>
    </location>
</feature>
<reference evidence="3 4" key="1">
    <citation type="submission" date="2017-10" db="EMBL/GenBank/DDBJ databases">
        <title>Draft genome sequences of strains TRE 1, TRE 9, TRE H and TRI 7, isolated from tamarins, belonging to four potential novel Bifidobacterium species.</title>
        <authorList>
            <person name="Mattarelli P."/>
            <person name="Modesto M."/>
            <person name="Puglisi E."/>
            <person name="Morelli L."/>
            <person name="Spezio C."/>
            <person name="Bonetti A."/>
            <person name="Sandri C."/>
        </authorList>
    </citation>
    <scope>NUCLEOTIDE SEQUENCE [LARGE SCALE GENOMIC DNA]</scope>
    <source>
        <strain evidence="4">TRI7</strain>
    </source>
</reference>
<dbReference type="OrthoDB" id="3230998at2"/>